<proteinExistence type="predicted"/>
<dbReference type="AlphaFoldDB" id="A0A4D7DQ36"/>
<dbReference type="RefSeq" id="WP_136954360.1">
    <property type="nucleotide sequence ID" value="NZ_CP039691.1"/>
</dbReference>
<keyword evidence="4" id="KW-1185">Reference proteome</keyword>
<dbReference type="EMBL" id="CP039691">
    <property type="protein sequence ID" value="QCI98731.1"/>
    <property type="molecule type" value="Genomic_DNA"/>
</dbReference>
<evidence type="ECO:0000313" key="1">
    <source>
        <dbReference type="EMBL" id="QCI98731.1"/>
    </source>
</evidence>
<dbReference type="Proteomes" id="UP000298545">
    <property type="component" value="Chromosome circular"/>
</dbReference>
<evidence type="ECO:0000313" key="4">
    <source>
        <dbReference type="Proteomes" id="UP000826513"/>
    </source>
</evidence>
<evidence type="ECO:0000313" key="3">
    <source>
        <dbReference type="Proteomes" id="UP000298545"/>
    </source>
</evidence>
<accession>A0A4D7DQ36</accession>
<sequence length="71" mass="7979">MVISEMVRPLKFGPDEYESPGFLGFRRKIVHLPIAESAIIGGRNSLIGKEKPAFAGFKNCIRMLRYANPSR</sequence>
<dbReference type="KEGG" id="alf:CFBP5473_12990"/>
<name>A0A4D7DQ36_9HYPH</name>
<dbReference type="Proteomes" id="UP000826513">
    <property type="component" value="Chromosome 1"/>
</dbReference>
<gene>
    <name evidence="1" type="ORF">CFBP5473_12990</name>
    <name evidence="2" type="ORF">J5285_06745</name>
</gene>
<protein>
    <submittedName>
        <fullName evidence="1">Uncharacterized protein</fullName>
    </submittedName>
</protein>
<dbReference type="EMBL" id="CP072167">
    <property type="protein sequence ID" value="QYA08386.1"/>
    <property type="molecule type" value="Genomic_DNA"/>
</dbReference>
<evidence type="ECO:0000313" key="2">
    <source>
        <dbReference type="EMBL" id="QYA08386.1"/>
    </source>
</evidence>
<reference evidence="1 3" key="1">
    <citation type="submission" date="2019-04" db="EMBL/GenBank/DDBJ databases">
        <title>Complete genome sequence of Agrobacterium larrymoorei CFBP5473.</title>
        <authorList>
            <person name="Haryono M."/>
            <person name="Chou L."/>
            <person name="Lin Y.-C."/>
            <person name="Lai E.-M."/>
            <person name="Kuo C.-H."/>
        </authorList>
    </citation>
    <scope>NUCLEOTIDE SEQUENCE [LARGE SCALE GENOMIC DNA]</scope>
    <source>
        <strain evidence="1 3">CFBP5473</strain>
    </source>
</reference>
<reference evidence="2 4" key="2">
    <citation type="submission" date="2021-03" db="EMBL/GenBank/DDBJ databases">
        <title>Rapid diversification of plasmids in a genus of pathogenic and nitrogen fixing bacteria.</title>
        <authorList>
            <person name="Weisberg A.J."/>
            <person name="Miller M."/>
            <person name="Ream W."/>
            <person name="Grunwald N.J."/>
            <person name="Chang J.H."/>
        </authorList>
    </citation>
    <scope>NUCLEOTIDE SEQUENCE [LARGE SCALE GENOMIC DNA]</scope>
    <source>
        <strain evidence="2 4">AF3.44</strain>
    </source>
</reference>
<organism evidence="1 3">
    <name type="scientific">Agrobacterium larrymoorei</name>
    <dbReference type="NCBI Taxonomy" id="160699"/>
    <lineage>
        <taxon>Bacteria</taxon>
        <taxon>Pseudomonadati</taxon>
        <taxon>Pseudomonadota</taxon>
        <taxon>Alphaproteobacteria</taxon>
        <taxon>Hyphomicrobiales</taxon>
        <taxon>Rhizobiaceae</taxon>
        <taxon>Rhizobium/Agrobacterium group</taxon>
        <taxon>Agrobacterium</taxon>
    </lineage>
</organism>